<keyword evidence="5 14" id="KW-0812">Transmembrane</keyword>
<dbReference type="InterPro" id="IPR000483">
    <property type="entry name" value="Cys-rich_flank_reg_C"/>
</dbReference>
<evidence type="ECO:0000256" key="11">
    <source>
        <dbReference type="ARBA" id="ARBA00023170"/>
    </source>
</evidence>
<sequence length="415" mass="47996">MNYCELSAVSFWDPHLNVPVLSNLSKLEYIFLKGNKLTNLLPGTFHGLQSLKSLNMPSCSMGNLHEDIFRNLTTLITLVIDQNPIKELTSQHFRDLTSLIGVSVKSNEIKELAVDLFSASPKLSYLYISHNHLTTIKEGTILPKRTLDLSYNPFGCNCDMTWFIDWVNKETLSISHPDKTNCSQASLSKFKNQPILNIDPRGVCGPRIIVYVISTFVIVTCIVVIIVAYKRRWLINYKCFHFKLLFVGQHGDQDGRERLDYEYDINLAFDEDDEQWVRGILKPGLEERLPDFDRIVCGDDDLPLGMYYIDAISEVVEQSYKSILIVSNRAVDNHEFISKLRLAVDQMNEVELEKVILIFKEDIPDGRLPYLVRLFLSKNKPYFRWSEDEYGQKLMWEKLVKELAWNKKMNDVLPI</sequence>
<evidence type="ECO:0000259" key="15">
    <source>
        <dbReference type="PROSITE" id="PS50104"/>
    </source>
</evidence>
<dbReference type="EnsemblMetazoa" id="XM_030987241">
    <property type="protein sequence ID" value="XP_030843101"/>
    <property type="gene ID" value="LOC582847"/>
</dbReference>
<evidence type="ECO:0000256" key="7">
    <source>
        <dbReference type="ARBA" id="ARBA00022737"/>
    </source>
</evidence>
<organism evidence="16 17">
    <name type="scientific">Strongylocentrotus purpuratus</name>
    <name type="common">Purple sea urchin</name>
    <dbReference type="NCBI Taxonomy" id="7668"/>
    <lineage>
        <taxon>Eukaryota</taxon>
        <taxon>Metazoa</taxon>
        <taxon>Echinodermata</taxon>
        <taxon>Eleutherozoa</taxon>
        <taxon>Echinozoa</taxon>
        <taxon>Echinoidea</taxon>
        <taxon>Euechinoidea</taxon>
        <taxon>Echinacea</taxon>
        <taxon>Camarodonta</taxon>
        <taxon>Echinidea</taxon>
        <taxon>Strongylocentrotidae</taxon>
        <taxon>Strongylocentrotus</taxon>
    </lineage>
</organism>
<evidence type="ECO:0000256" key="5">
    <source>
        <dbReference type="ARBA" id="ARBA00022692"/>
    </source>
</evidence>
<comment type="subcellular location">
    <subcellularLocation>
        <location evidence="1">Cell membrane</location>
        <topology evidence="1">Single-pass type I membrane protein</topology>
    </subcellularLocation>
</comment>
<dbReference type="PROSITE" id="PS51450">
    <property type="entry name" value="LRR"/>
    <property type="match status" value="1"/>
</dbReference>
<dbReference type="InParanoid" id="A0A7M7SZP5"/>
<dbReference type="OrthoDB" id="1055097at2759"/>
<dbReference type="InterPro" id="IPR035897">
    <property type="entry name" value="Toll_tir_struct_dom_sf"/>
</dbReference>
<evidence type="ECO:0000313" key="16">
    <source>
        <dbReference type="EnsemblMetazoa" id="XP_030843101"/>
    </source>
</evidence>
<keyword evidence="4" id="KW-0433">Leucine-rich repeat</keyword>
<reference evidence="16" key="2">
    <citation type="submission" date="2021-01" db="UniProtKB">
        <authorList>
            <consortium name="EnsemblMetazoa"/>
        </authorList>
    </citation>
    <scope>IDENTIFICATION</scope>
</reference>
<dbReference type="SUPFAM" id="SSF52058">
    <property type="entry name" value="L domain-like"/>
    <property type="match status" value="1"/>
</dbReference>
<evidence type="ECO:0000256" key="12">
    <source>
        <dbReference type="ARBA" id="ARBA00023180"/>
    </source>
</evidence>
<dbReference type="PROSITE" id="PS50104">
    <property type="entry name" value="TIR"/>
    <property type="match status" value="1"/>
</dbReference>
<evidence type="ECO:0000256" key="13">
    <source>
        <dbReference type="ARBA" id="ARBA00023319"/>
    </source>
</evidence>
<dbReference type="InterPro" id="IPR026906">
    <property type="entry name" value="LRR_5"/>
</dbReference>
<dbReference type="GeneID" id="582847"/>
<keyword evidence="6" id="KW-0732">Signal</keyword>
<name>A0A7M7SZP5_STRPU</name>
<comment type="similarity">
    <text evidence="3">Belongs to the Toll-like receptor family.</text>
</comment>
<keyword evidence="9 14" id="KW-1133">Transmembrane helix</keyword>
<dbReference type="GO" id="GO:0005886">
    <property type="term" value="C:plasma membrane"/>
    <property type="evidence" value="ECO:0007669"/>
    <property type="project" value="UniProtKB-SubCell"/>
</dbReference>
<dbReference type="InterPro" id="IPR001611">
    <property type="entry name" value="Leu-rich_rpt"/>
</dbReference>
<dbReference type="InterPro" id="IPR032675">
    <property type="entry name" value="LRR_dom_sf"/>
</dbReference>
<dbReference type="Pfam" id="PF01582">
    <property type="entry name" value="TIR"/>
    <property type="match status" value="1"/>
</dbReference>
<evidence type="ECO:0000256" key="4">
    <source>
        <dbReference type="ARBA" id="ARBA00022614"/>
    </source>
</evidence>
<dbReference type="InterPro" id="IPR003591">
    <property type="entry name" value="Leu-rich_rpt_typical-subtyp"/>
</dbReference>
<evidence type="ECO:0000256" key="6">
    <source>
        <dbReference type="ARBA" id="ARBA00022729"/>
    </source>
</evidence>
<dbReference type="Gene3D" id="3.40.50.10140">
    <property type="entry name" value="Toll/interleukin-1 receptor homology (TIR) domain"/>
    <property type="match status" value="1"/>
</dbReference>
<dbReference type="AlphaFoldDB" id="A0A7M7SZP5"/>
<keyword evidence="17" id="KW-1185">Reference proteome</keyword>
<keyword evidence="11" id="KW-0675">Receptor</keyword>
<accession>A0A7M7SZP5</accession>
<dbReference type="InterPro" id="IPR000157">
    <property type="entry name" value="TIR_dom"/>
</dbReference>
<protein>
    <recommendedName>
        <fullName evidence="15">TIR domain-containing protein</fullName>
    </recommendedName>
</protein>
<reference evidence="17" key="1">
    <citation type="submission" date="2015-02" db="EMBL/GenBank/DDBJ databases">
        <title>Genome sequencing for Strongylocentrotus purpuratus.</title>
        <authorList>
            <person name="Murali S."/>
            <person name="Liu Y."/>
            <person name="Vee V."/>
            <person name="English A."/>
            <person name="Wang M."/>
            <person name="Skinner E."/>
            <person name="Han Y."/>
            <person name="Muzny D.M."/>
            <person name="Worley K.C."/>
            <person name="Gibbs R.A."/>
        </authorList>
    </citation>
    <scope>NUCLEOTIDE SEQUENCE</scope>
</reference>
<evidence type="ECO:0000256" key="3">
    <source>
        <dbReference type="ARBA" id="ARBA00009634"/>
    </source>
</evidence>
<dbReference type="PANTHER" id="PTHR24368">
    <property type="entry name" value="AMPHOTERIN-INDUCED PROTEIN"/>
    <property type="match status" value="1"/>
</dbReference>
<evidence type="ECO:0000256" key="9">
    <source>
        <dbReference type="ARBA" id="ARBA00022989"/>
    </source>
</evidence>
<evidence type="ECO:0000313" key="17">
    <source>
        <dbReference type="Proteomes" id="UP000007110"/>
    </source>
</evidence>
<keyword evidence="13" id="KW-0393">Immunoglobulin domain</keyword>
<evidence type="ECO:0000256" key="2">
    <source>
        <dbReference type="ARBA" id="ARBA00005670"/>
    </source>
</evidence>
<dbReference type="SUPFAM" id="SSF52200">
    <property type="entry name" value="Toll/Interleukin receptor TIR domain"/>
    <property type="match status" value="1"/>
</dbReference>
<dbReference type="SMART" id="SM00369">
    <property type="entry name" value="LRR_TYP"/>
    <property type="match status" value="5"/>
</dbReference>
<dbReference type="PANTHER" id="PTHR24368:SF210">
    <property type="entry name" value="SURFACE ANTIGEN BSPA-LIKE"/>
    <property type="match status" value="1"/>
</dbReference>
<evidence type="ECO:0000256" key="1">
    <source>
        <dbReference type="ARBA" id="ARBA00004251"/>
    </source>
</evidence>
<proteinExistence type="inferred from homology"/>
<feature type="transmembrane region" description="Helical" evidence="14">
    <location>
        <begin position="208"/>
        <end position="229"/>
    </location>
</feature>
<dbReference type="Gene3D" id="3.80.10.10">
    <property type="entry name" value="Ribonuclease Inhibitor"/>
    <property type="match status" value="1"/>
</dbReference>
<dbReference type="SMART" id="SM00255">
    <property type="entry name" value="TIR"/>
    <property type="match status" value="1"/>
</dbReference>
<dbReference type="RefSeq" id="XP_030843101.1">
    <property type="nucleotide sequence ID" value="XM_030987241.1"/>
</dbReference>
<keyword evidence="8" id="KW-0130">Cell adhesion</keyword>
<feature type="domain" description="TIR" evidence="15">
    <location>
        <begin position="261"/>
        <end position="403"/>
    </location>
</feature>
<keyword evidence="12" id="KW-0325">Glycoprotein</keyword>
<evidence type="ECO:0000256" key="8">
    <source>
        <dbReference type="ARBA" id="ARBA00022889"/>
    </source>
</evidence>
<dbReference type="KEGG" id="spu:582847"/>
<dbReference type="Proteomes" id="UP000007110">
    <property type="component" value="Unassembled WGS sequence"/>
</dbReference>
<dbReference type="SMART" id="SM00082">
    <property type="entry name" value="LRRCT"/>
    <property type="match status" value="1"/>
</dbReference>
<keyword evidence="7" id="KW-0677">Repeat</keyword>
<keyword evidence="10 14" id="KW-0472">Membrane</keyword>
<comment type="similarity">
    <text evidence="2">Belongs to the immunoglobulin superfamily. AMIGO family.</text>
</comment>
<dbReference type="GO" id="GO:0007165">
    <property type="term" value="P:signal transduction"/>
    <property type="evidence" value="ECO:0007669"/>
    <property type="project" value="InterPro"/>
</dbReference>
<evidence type="ECO:0000256" key="10">
    <source>
        <dbReference type="ARBA" id="ARBA00023136"/>
    </source>
</evidence>
<dbReference type="InterPro" id="IPR031283">
    <property type="entry name" value="AMIGO"/>
</dbReference>
<dbReference type="Pfam" id="PF13306">
    <property type="entry name" value="LRR_5"/>
    <property type="match status" value="1"/>
</dbReference>
<dbReference type="GO" id="GO:0007155">
    <property type="term" value="P:cell adhesion"/>
    <property type="evidence" value="ECO:0007669"/>
    <property type="project" value="UniProtKB-KW"/>
</dbReference>
<evidence type="ECO:0000256" key="14">
    <source>
        <dbReference type="SAM" id="Phobius"/>
    </source>
</evidence>